<dbReference type="InterPro" id="IPR010130">
    <property type="entry name" value="T1SS_OMP_TolC"/>
</dbReference>
<evidence type="ECO:0000313" key="2">
    <source>
        <dbReference type="Proteomes" id="UP001548189"/>
    </source>
</evidence>
<protein>
    <submittedName>
        <fullName evidence="1">TolC family outer membrane protein</fullName>
    </submittedName>
</protein>
<evidence type="ECO:0000313" key="1">
    <source>
        <dbReference type="EMBL" id="MET1256607.1"/>
    </source>
</evidence>
<organism evidence="1 2">
    <name type="scientific">Aliikangiella maris</name>
    <dbReference type="NCBI Taxonomy" id="3162458"/>
    <lineage>
        <taxon>Bacteria</taxon>
        <taxon>Pseudomonadati</taxon>
        <taxon>Pseudomonadota</taxon>
        <taxon>Gammaproteobacteria</taxon>
        <taxon>Oceanospirillales</taxon>
        <taxon>Pleioneaceae</taxon>
        <taxon>Aliikangiella</taxon>
    </lineage>
</organism>
<dbReference type="InterPro" id="IPR051906">
    <property type="entry name" value="TolC-like"/>
</dbReference>
<dbReference type="EMBL" id="JBEVCJ010000024">
    <property type="protein sequence ID" value="MET1256607.1"/>
    <property type="molecule type" value="Genomic_DNA"/>
</dbReference>
<dbReference type="PANTHER" id="PTHR30026">
    <property type="entry name" value="OUTER MEMBRANE PROTEIN TOLC"/>
    <property type="match status" value="1"/>
</dbReference>
<proteinExistence type="predicted"/>
<name>A0ABV2BXD5_9GAMM</name>
<sequence length="474" mass="51869">MNKPTKTALSICLLLSSASAWADNLLDIYNLAKDNDPVFLASEAGRKASNERVNQSLAGLLPQLTASAGYELADNESTRTTKGIFTPIGDPNNPQNIDVTQNSESETDGYSWRIQLNQEIYNHTTWLTLSRSEKEALRSNVQHEGARHELIIRVAEAYFNVLAAKDSVAFSKAETEAVSKELAQTKQRFEVGLIAMTDVHEAQSRHDRAVANQISAQNALDNAHEALQQITGQYHYGLLSLKSDIPLKNPVPSDIKAWVKESESNNISIKASKIALEIAKKNIDISQSGHYPTVGLQATYSDSDRDTTSPAFPRENDAGELIGFVDATTNSTNPSTTISLNVNIPLYSGGQTSSRTKESQSLYVQASHNLEADHRRAVSETRNAYLGVVAAVSSVNALKQAVISSQSALEATQAGFEVGTRTIVDVLLQTQQLFDAKRQHARARYDYILNTLKLKQAAGLLDEKDLGLVNKMLR</sequence>
<accession>A0ABV2BXD5</accession>
<keyword evidence="2" id="KW-1185">Reference proteome</keyword>
<gene>
    <name evidence="1" type="ORF">ABVT43_15815</name>
</gene>
<comment type="caution">
    <text evidence="1">The sequence shown here is derived from an EMBL/GenBank/DDBJ whole genome shotgun (WGS) entry which is preliminary data.</text>
</comment>
<dbReference type="PANTHER" id="PTHR30026:SF20">
    <property type="entry name" value="OUTER MEMBRANE PROTEIN TOLC"/>
    <property type="match status" value="1"/>
</dbReference>
<dbReference type="Pfam" id="PF02321">
    <property type="entry name" value="OEP"/>
    <property type="match status" value="2"/>
</dbReference>
<dbReference type="InterPro" id="IPR003423">
    <property type="entry name" value="OMP_efflux"/>
</dbReference>
<dbReference type="NCBIfam" id="TIGR01844">
    <property type="entry name" value="type_I_sec_TolC"/>
    <property type="match status" value="1"/>
</dbReference>
<reference evidence="1 2" key="1">
    <citation type="submission" date="2024-06" db="EMBL/GenBank/DDBJ databases">
        <authorList>
            <person name="Li F."/>
        </authorList>
    </citation>
    <scope>NUCLEOTIDE SEQUENCE [LARGE SCALE GENOMIC DNA]</scope>
    <source>
        <strain evidence="1 2">GXAS 311</strain>
    </source>
</reference>
<dbReference type="Gene3D" id="1.20.1600.10">
    <property type="entry name" value="Outer membrane efflux proteins (OEP)"/>
    <property type="match status" value="1"/>
</dbReference>
<dbReference type="SUPFAM" id="SSF56954">
    <property type="entry name" value="Outer membrane efflux proteins (OEP)"/>
    <property type="match status" value="1"/>
</dbReference>
<dbReference type="Proteomes" id="UP001548189">
    <property type="component" value="Unassembled WGS sequence"/>
</dbReference>